<comment type="caution">
    <text evidence="2">The sequence shown here is derived from an EMBL/GenBank/DDBJ whole genome shotgun (WGS) entry which is preliminary data.</text>
</comment>
<dbReference type="AlphaFoldDB" id="A0A553MN25"/>
<gene>
    <name evidence="2" type="ORF">DNTS_001587</name>
</gene>
<evidence type="ECO:0000313" key="3">
    <source>
        <dbReference type="Proteomes" id="UP000316079"/>
    </source>
</evidence>
<accession>A0A553MN25</accession>
<dbReference type="EMBL" id="SRMA01027342">
    <property type="protein sequence ID" value="TRY54588.1"/>
    <property type="molecule type" value="Genomic_DNA"/>
</dbReference>
<reference evidence="2 3" key="1">
    <citation type="journal article" date="2019" name="Sci. Data">
        <title>Hybrid genome assembly and annotation of Danionella translucida.</title>
        <authorList>
            <person name="Kadobianskyi M."/>
            <person name="Schulze L."/>
            <person name="Schuelke M."/>
            <person name="Judkewitz B."/>
        </authorList>
    </citation>
    <scope>NUCLEOTIDE SEQUENCE [LARGE SCALE GENOMIC DNA]</scope>
    <source>
        <strain evidence="2 3">Bolton</strain>
    </source>
</reference>
<dbReference type="Proteomes" id="UP000316079">
    <property type="component" value="Unassembled WGS sequence"/>
</dbReference>
<keyword evidence="3" id="KW-1185">Reference proteome</keyword>
<organism evidence="2 3">
    <name type="scientific">Danionella cerebrum</name>
    <dbReference type="NCBI Taxonomy" id="2873325"/>
    <lineage>
        <taxon>Eukaryota</taxon>
        <taxon>Metazoa</taxon>
        <taxon>Chordata</taxon>
        <taxon>Craniata</taxon>
        <taxon>Vertebrata</taxon>
        <taxon>Euteleostomi</taxon>
        <taxon>Actinopterygii</taxon>
        <taxon>Neopterygii</taxon>
        <taxon>Teleostei</taxon>
        <taxon>Ostariophysi</taxon>
        <taxon>Cypriniformes</taxon>
        <taxon>Danionidae</taxon>
        <taxon>Danioninae</taxon>
        <taxon>Danionella</taxon>
    </lineage>
</organism>
<sequence>MSGHGGLPVLQRTSGQGVTSPCHWTICGTLCFCFPLLVCGYLLHLQAMSHLPEKNIGEDQEKTDSHCRTQGHGFPTHIMASLGVRYHFSSYTDDLLLPFHHLKPAWQFSSDLWHRQGICVHRTAVQFKVSLFQTTLHQLLKNSDQPENNTMFKVNLRLTCMKSYAYPYRDIRHVPHSEGTNSTQDVQGHVSDLSSMSIAVGDWYTRGHHTTLYPYSDGYFQLDNAPCHRVRIISDQSTLVCNRFNILRRGLELWSKCGCPDSKDTLTFSWRFNIRKPLSFQNLIVAIVCDFEHKTPINNTIPGFEPSMTDISMVQSTEYGHFVRINTNRCPANSTLIRSRMREDLNIQSSLTSSFSSRSSKLPREQNSVTMAKTPQSWKKPRNGLYLAQRARRWVTPGVIQLVSNAGPGKHDLIPTLPQEGGCLTIARVHWTNKPRCPIKQWCIEY</sequence>
<dbReference type="OrthoDB" id="946068at2759"/>
<evidence type="ECO:0000256" key="1">
    <source>
        <dbReference type="SAM" id="MobiDB-lite"/>
    </source>
</evidence>
<protein>
    <submittedName>
        <fullName evidence="2">Uncharacterized protein</fullName>
    </submittedName>
</protein>
<feature type="region of interest" description="Disordered" evidence="1">
    <location>
        <begin position="355"/>
        <end position="377"/>
    </location>
</feature>
<name>A0A553MN25_9TELE</name>
<proteinExistence type="predicted"/>
<feature type="compositionally biased region" description="Polar residues" evidence="1">
    <location>
        <begin position="365"/>
        <end position="377"/>
    </location>
</feature>
<evidence type="ECO:0000313" key="2">
    <source>
        <dbReference type="EMBL" id="TRY54588.1"/>
    </source>
</evidence>